<evidence type="ECO:0000313" key="3">
    <source>
        <dbReference type="Proteomes" id="UP000578352"/>
    </source>
</evidence>
<feature type="transmembrane region" description="Helical" evidence="1">
    <location>
        <begin position="6"/>
        <end position="26"/>
    </location>
</feature>
<evidence type="ECO:0000313" key="2">
    <source>
        <dbReference type="EMBL" id="NYJ22224.1"/>
    </source>
</evidence>
<dbReference type="Proteomes" id="UP000578352">
    <property type="component" value="Unassembled WGS sequence"/>
</dbReference>
<organism evidence="2 3">
    <name type="scientific">Leifsonia shinshuensis</name>
    <dbReference type="NCBI Taxonomy" id="150026"/>
    <lineage>
        <taxon>Bacteria</taxon>
        <taxon>Bacillati</taxon>
        <taxon>Actinomycetota</taxon>
        <taxon>Actinomycetes</taxon>
        <taxon>Micrococcales</taxon>
        <taxon>Microbacteriaceae</taxon>
        <taxon>Leifsonia</taxon>
    </lineage>
</organism>
<protein>
    <submittedName>
        <fullName evidence="2">Uncharacterized protein</fullName>
    </submittedName>
</protein>
<name>A0A853CSM5_9MICO</name>
<comment type="caution">
    <text evidence="2">The sequence shown here is derived from an EMBL/GenBank/DDBJ whole genome shotgun (WGS) entry which is preliminary data.</text>
</comment>
<accession>A0A853CSM5</accession>
<dbReference type="RefSeq" id="WP_179604294.1">
    <property type="nucleotide sequence ID" value="NZ_BAABEH010000001.1"/>
</dbReference>
<evidence type="ECO:0000256" key="1">
    <source>
        <dbReference type="SAM" id="Phobius"/>
    </source>
</evidence>
<dbReference type="EMBL" id="JACCFL010000001">
    <property type="protein sequence ID" value="NYJ22224.1"/>
    <property type="molecule type" value="Genomic_DNA"/>
</dbReference>
<gene>
    <name evidence="2" type="ORF">HNR13_000511</name>
</gene>
<dbReference type="AlphaFoldDB" id="A0A853CSM5"/>
<keyword evidence="1" id="KW-1133">Transmembrane helix</keyword>
<proteinExistence type="predicted"/>
<keyword evidence="1" id="KW-0472">Membrane</keyword>
<reference evidence="2 3" key="1">
    <citation type="submission" date="2020-07" db="EMBL/GenBank/DDBJ databases">
        <title>Sequencing the genomes of 1000 actinobacteria strains.</title>
        <authorList>
            <person name="Klenk H.-P."/>
        </authorList>
    </citation>
    <scope>NUCLEOTIDE SEQUENCE [LARGE SCALE GENOMIC DNA]</scope>
    <source>
        <strain evidence="2 3">DSM 15165</strain>
    </source>
</reference>
<sequence>MWLHRIVIAVAAYALFAGGLATLYIVEQQTGRSAVEDAPRALISTGQTTAAPTQPDRVDLTYYLGTFWVQYDANGTPIAGNAYLDGTLARVPKGVLDTARATGEDSVSWQPEQGLRYAIVAKPVGQDVIVAGQSLKPTEARATRTLLYIVLALMAGAAVVAVAVGVDVLLTTAARRRPAA</sequence>
<keyword evidence="1" id="KW-0812">Transmembrane</keyword>
<feature type="transmembrane region" description="Helical" evidence="1">
    <location>
        <begin position="146"/>
        <end position="170"/>
    </location>
</feature>